<keyword evidence="7 8" id="KW-0503">Monooxygenase</keyword>
<dbReference type="Gene3D" id="3.50.50.60">
    <property type="entry name" value="FAD/NAD(P)-binding domain"/>
    <property type="match status" value="2"/>
</dbReference>
<evidence type="ECO:0000313" key="10">
    <source>
        <dbReference type="Proteomes" id="UP001567538"/>
    </source>
</evidence>
<dbReference type="PANTHER" id="PTHR23023">
    <property type="entry name" value="DIMETHYLANILINE MONOOXYGENASE"/>
    <property type="match status" value="1"/>
</dbReference>
<name>A0ABD1G7J8_SALDI</name>
<evidence type="ECO:0000256" key="8">
    <source>
        <dbReference type="RuleBase" id="RU361177"/>
    </source>
</evidence>
<keyword evidence="5" id="KW-0521">NADP</keyword>
<evidence type="ECO:0000256" key="6">
    <source>
        <dbReference type="ARBA" id="ARBA00023002"/>
    </source>
</evidence>
<comment type="cofactor">
    <cofactor evidence="1 8">
        <name>FAD</name>
        <dbReference type="ChEBI" id="CHEBI:57692"/>
    </cofactor>
</comment>
<dbReference type="EMBL" id="JBEAFC010000009">
    <property type="protein sequence ID" value="KAL1540100.1"/>
    <property type="molecule type" value="Genomic_DNA"/>
</dbReference>
<gene>
    <name evidence="9" type="ORF">AAHA92_24506</name>
</gene>
<dbReference type="GO" id="GO:0050660">
    <property type="term" value="F:flavin adenine dinucleotide binding"/>
    <property type="evidence" value="ECO:0007669"/>
    <property type="project" value="UniProtKB-ARBA"/>
</dbReference>
<dbReference type="EC" id="1.-.-.-" evidence="8"/>
<dbReference type="SUPFAM" id="SSF51905">
    <property type="entry name" value="FAD/NAD(P)-binding domain"/>
    <property type="match status" value="2"/>
</dbReference>
<dbReference type="AlphaFoldDB" id="A0ABD1G7J8"/>
<evidence type="ECO:0000256" key="7">
    <source>
        <dbReference type="ARBA" id="ARBA00023033"/>
    </source>
</evidence>
<evidence type="ECO:0000256" key="3">
    <source>
        <dbReference type="ARBA" id="ARBA00022630"/>
    </source>
</evidence>
<dbReference type="Proteomes" id="UP001567538">
    <property type="component" value="Unassembled WGS sequence"/>
</dbReference>
<sequence>MGSDLAATPTAPDHITAPQLKVAVIGAGASGLVTARALKTEGHRVVVYEKSERLGGTWAYDPRVESDPLSLDPDREIVHSSLYRSLRTNLPRQLMGFSDYPFSTDGDPRTFPGHREVLRFINKFATEFGLVELIRFDAEVVRVERVDSRNDQWLVESRNRETSSNELFNAVVVCNGHYTIPKVADFRGREKWPGQQIHSHNYRVPDPFENQVVVVIGDGPSALDISLEISDVAKQVYLSSRSPKVKVAKLDCRDNIWQHSKIDHANENGEVVFEDGAVVHADIILHCTGFMYSFPFLKTEGIVTVEEGRVGPLYKHIFPPKLGPNLSFIAIPYMTVVTQMIDFQAKWVARVLSGKAWLPSEEEMETEVRQHYQLMDEKGTPKHYTHALQFELDYLDWLANQVGERVHETTRLFLKRYMKFAFEGGNKWRHREWEPNL</sequence>
<evidence type="ECO:0000313" key="9">
    <source>
        <dbReference type="EMBL" id="KAL1540100.1"/>
    </source>
</evidence>
<organism evidence="9 10">
    <name type="scientific">Salvia divinorum</name>
    <name type="common">Maria pastora</name>
    <name type="synonym">Diviner's sage</name>
    <dbReference type="NCBI Taxonomy" id="28513"/>
    <lineage>
        <taxon>Eukaryota</taxon>
        <taxon>Viridiplantae</taxon>
        <taxon>Streptophyta</taxon>
        <taxon>Embryophyta</taxon>
        <taxon>Tracheophyta</taxon>
        <taxon>Spermatophyta</taxon>
        <taxon>Magnoliopsida</taxon>
        <taxon>eudicotyledons</taxon>
        <taxon>Gunneridae</taxon>
        <taxon>Pentapetalae</taxon>
        <taxon>asterids</taxon>
        <taxon>lamiids</taxon>
        <taxon>Lamiales</taxon>
        <taxon>Lamiaceae</taxon>
        <taxon>Nepetoideae</taxon>
        <taxon>Mentheae</taxon>
        <taxon>Salviinae</taxon>
        <taxon>Salvia</taxon>
        <taxon>Salvia subgen. Calosphace</taxon>
    </lineage>
</organism>
<dbReference type="GO" id="GO:0016709">
    <property type="term" value="F:oxidoreductase activity, acting on paired donors, with incorporation or reduction of molecular oxygen, NAD(P)H as one donor, and incorporation of one atom of oxygen"/>
    <property type="evidence" value="ECO:0007669"/>
    <property type="project" value="UniProtKB-ARBA"/>
</dbReference>
<keyword evidence="3 8" id="KW-0285">Flavoprotein</keyword>
<comment type="caution">
    <text evidence="9">The sequence shown here is derived from an EMBL/GenBank/DDBJ whole genome shotgun (WGS) entry which is preliminary data.</text>
</comment>
<protein>
    <recommendedName>
        <fullName evidence="8">Flavin-containing monooxygenase</fullName>
        <ecNumber evidence="8">1.-.-.-</ecNumber>
    </recommendedName>
</protein>
<reference evidence="9 10" key="1">
    <citation type="submission" date="2024-06" db="EMBL/GenBank/DDBJ databases">
        <title>A chromosome level genome sequence of Diviner's sage (Salvia divinorum).</title>
        <authorList>
            <person name="Ford S.A."/>
            <person name="Ro D.-K."/>
            <person name="Ness R.W."/>
            <person name="Phillips M.A."/>
        </authorList>
    </citation>
    <scope>NUCLEOTIDE SEQUENCE [LARGE SCALE GENOMIC DNA]</scope>
    <source>
        <strain evidence="9">SAF-2024a</strain>
        <tissue evidence="9">Leaf</tissue>
    </source>
</reference>
<dbReference type="InterPro" id="IPR020946">
    <property type="entry name" value="Flavin_mOase-like"/>
</dbReference>
<proteinExistence type="inferred from homology"/>
<keyword evidence="6 8" id="KW-0560">Oxidoreductase</keyword>
<dbReference type="InterPro" id="IPR050346">
    <property type="entry name" value="FMO-like"/>
</dbReference>
<dbReference type="FunFam" id="3.50.50.60:FF:000138">
    <property type="entry name" value="Flavin-containing monooxygenase"/>
    <property type="match status" value="1"/>
</dbReference>
<evidence type="ECO:0000256" key="4">
    <source>
        <dbReference type="ARBA" id="ARBA00022827"/>
    </source>
</evidence>
<evidence type="ECO:0000256" key="1">
    <source>
        <dbReference type="ARBA" id="ARBA00001974"/>
    </source>
</evidence>
<keyword evidence="4 8" id="KW-0274">FAD</keyword>
<evidence type="ECO:0000256" key="2">
    <source>
        <dbReference type="ARBA" id="ARBA00009183"/>
    </source>
</evidence>
<dbReference type="PRINTS" id="PR00370">
    <property type="entry name" value="FMOXYGENASE"/>
</dbReference>
<dbReference type="InterPro" id="IPR036188">
    <property type="entry name" value="FAD/NAD-bd_sf"/>
</dbReference>
<keyword evidence="10" id="KW-1185">Reference proteome</keyword>
<dbReference type="PIRSF" id="PIRSF000332">
    <property type="entry name" value="FMO"/>
    <property type="match status" value="1"/>
</dbReference>
<dbReference type="Pfam" id="PF00743">
    <property type="entry name" value="FMO-like"/>
    <property type="match status" value="2"/>
</dbReference>
<accession>A0ABD1G7J8</accession>
<dbReference type="InterPro" id="IPR000960">
    <property type="entry name" value="Flavin_mOase"/>
</dbReference>
<comment type="similarity">
    <text evidence="2 8">Belongs to the FMO family.</text>
</comment>
<evidence type="ECO:0000256" key="5">
    <source>
        <dbReference type="ARBA" id="ARBA00022857"/>
    </source>
</evidence>